<dbReference type="GO" id="GO:0003676">
    <property type="term" value="F:nucleic acid binding"/>
    <property type="evidence" value="ECO:0007669"/>
    <property type="project" value="InterPro"/>
</dbReference>
<evidence type="ECO:0000313" key="2">
    <source>
        <dbReference type="EMBL" id="ACI65685.1"/>
    </source>
</evidence>
<dbReference type="Gene3D" id="3.30.420.10">
    <property type="entry name" value="Ribonuclease H-like superfamily/Ribonuclease H"/>
    <property type="match status" value="1"/>
</dbReference>
<proteinExistence type="predicted"/>
<dbReference type="GeneID" id="7203921"/>
<dbReference type="InterPro" id="IPR012337">
    <property type="entry name" value="RNaseH-like_sf"/>
</dbReference>
<accession>B5Y5N2</accession>
<dbReference type="KEGG" id="pti:PHATR_33569"/>
<sequence length="694" mass="76912">MTSVCNANTVNLRNKADTNSTPAKISSGTTLSYLTSTKDSSSWTGTAEAFILHWKNHLRIYNATVPTTEQVPPQLCLFLLESSVRDVSELRQVNTTANLDLAKGGSPIDYENYLSLLPAAATLYNKGNNLSNSSSPKTKRSAFVAESIFPNNNYGIDYDIDLSLSILYKANNCLALCGYNLSNAHNRRAGDQNQDRQGNVNREQPYILREMWDKLSNDAKAILRGMSSPAEGHALSTATDMGHPSPTDDLLNESNNNKFHNCGNNTELLAHLTDCSSPMANGDICKVLASASSHKKNANNSIQSNMLEYTISRHSIVGTTSSLIDRGANGGLAGIDVKVINKTGHSASITGINDHTLPDLDIVTAAGLVESQNGPIIVLLHQYAHHGKGKLSIVGLAYMDMRPNSDAEFDTIPHIVLTSNVNWDPSIIDNEIDLATDWYDTIQDLPNDPYVEPCFNSTGDYRHRHVANFYIFSSPAMIDRSTAIDIKKTILATTQFAREVYNAPMHKHFKSRFPSLNVHQRNEAVATDTIWLDTPAIDNGAKFAQLFVGCRSLVTDIYPMKTDKEFVNALEDNFCHRGAMDKLISDRAKAEISKKVSDITRAYNIDQWQSEPNHQHQNYAEHWIATVEANANNILNKTGAPNSTWLLCVSYICYLFNHVAHESLHDRTPIEILSGSTPDNSVLLQFHFWEPIYY</sequence>
<evidence type="ECO:0000259" key="1">
    <source>
        <dbReference type="PROSITE" id="PS50994"/>
    </source>
</evidence>
<dbReference type="AlphaFoldDB" id="B5Y5N2"/>
<keyword evidence="3" id="KW-1185">Reference proteome</keyword>
<gene>
    <name evidence="2" type="ORF">PHATR_33569</name>
</gene>
<dbReference type="Proteomes" id="UP000000759">
    <property type="component" value="Chromosome 3"/>
</dbReference>
<dbReference type="PaxDb" id="2850-Phatr33569"/>
<reference evidence="3" key="2">
    <citation type="submission" date="2008-08" db="EMBL/GenBank/DDBJ databases">
        <authorList>
            <consortium name="Diatom Consortium"/>
            <person name="Grigoriev I."/>
            <person name="Grimwood J."/>
            <person name="Kuo A."/>
            <person name="Otillar R.P."/>
            <person name="Salamov A."/>
            <person name="Detter J.C."/>
            <person name="Lindquist E."/>
            <person name="Shapiro H."/>
            <person name="Lucas S."/>
            <person name="Glavina del Rio T."/>
            <person name="Pitluck S."/>
            <person name="Rokhsar D."/>
            <person name="Bowler C."/>
        </authorList>
    </citation>
    <scope>GENOME REANNOTATION</scope>
    <source>
        <strain evidence="3">CCAP 1055/1</strain>
    </source>
</reference>
<reference evidence="2 3" key="1">
    <citation type="journal article" date="2008" name="Nature">
        <title>The Phaeodactylum genome reveals the evolutionary history of diatom genomes.</title>
        <authorList>
            <person name="Bowler C."/>
            <person name="Allen A.E."/>
            <person name="Badger J.H."/>
            <person name="Grimwood J."/>
            <person name="Jabbari K."/>
            <person name="Kuo A."/>
            <person name="Maheswari U."/>
            <person name="Martens C."/>
            <person name="Maumus F."/>
            <person name="Otillar R.P."/>
            <person name="Rayko E."/>
            <person name="Salamov A."/>
            <person name="Vandepoele K."/>
            <person name="Beszteri B."/>
            <person name="Gruber A."/>
            <person name="Heijde M."/>
            <person name="Katinka M."/>
            <person name="Mock T."/>
            <person name="Valentin K."/>
            <person name="Verret F."/>
            <person name="Berges J.A."/>
            <person name="Brownlee C."/>
            <person name="Cadoret J.P."/>
            <person name="Chiovitti A."/>
            <person name="Choi C.J."/>
            <person name="Coesel S."/>
            <person name="De Martino A."/>
            <person name="Detter J.C."/>
            <person name="Durkin C."/>
            <person name="Falciatore A."/>
            <person name="Fournet J."/>
            <person name="Haruta M."/>
            <person name="Huysman M.J."/>
            <person name="Jenkins B.D."/>
            <person name="Jiroutova K."/>
            <person name="Jorgensen R.E."/>
            <person name="Joubert Y."/>
            <person name="Kaplan A."/>
            <person name="Kroger N."/>
            <person name="Kroth P.G."/>
            <person name="La Roche J."/>
            <person name="Lindquist E."/>
            <person name="Lommer M."/>
            <person name="Martin-Jezequel V."/>
            <person name="Lopez P.J."/>
            <person name="Lucas S."/>
            <person name="Mangogna M."/>
            <person name="McGinnis K."/>
            <person name="Medlin L.K."/>
            <person name="Montsant A."/>
            <person name="Oudot-Le Secq M.P."/>
            <person name="Napoli C."/>
            <person name="Obornik M."/>
            <person name="Parker M.S."/>
            <person name="Petit J.L."/>
            <person name="Porcel B.M."/>
            <person name="Poulsen N."/>
            <person name="Robison M."/>
            <person name="Rychlewski L."/>
            <person name="Rynearson T.A."/>
            <person name="Schmutz J."/>
            <person name="Shapiro H."/>
            <person name="Siaut M."/>
            <person name="Stanley M."/>
            <person name="Sussman M.R."/>
            <person name="Taylor A.R."/>
            <person name="Vardi A."/>
            <person name="von Dassow P."/>
            <person name="Vyverman W."/>
            <person name="Willis A."/>
            <person name="Wyrwicz L.S."/>
            <person name="Rokhsar D.S."/>
            <person name="Weissenbach J."/>
            <person name="Armbrust E.V."/>
            <person name="Green B.R."/>
            <person name="Van de Peer Y."/>
            <person name="Grigoriev I.V."/>
        </authorList>
    </citation>
    <scope>NUCLEOTIDE SEQUENCE [LARGE SCALE GENOMIC DNA]</scope>
    <source>
        <strain evidence="2 3">CCAP 1055/1</strain>
    </source>
</reference>
<dbReference type="HOGENOM" id="CLU_378354_0_0_1"/>
<dbReference type="RefSeq" id="XP_002186215.1">
    <property type="nucleotide sequence ID" value="XM_002186179.1"/>
</dbReference>
<feature type="domain" description="Integrase catalytic" evidence="1">
    <location>
        <begin position="510"/>
        <end position="677"/>
    </location>
</feature>
<dbReference type="GO" id="GO:0015074">
    <property type="term" value="P:DNA integration"/>
    <property type="evidence" value="ECO:0007669"/>
    <property type="project" value="InterPro"/>
</dbReference>
<dbReference type="InterPro" id="IPR001584">
    <property type="entry name" value="Integrase_cat-core"/>
</dbReference>
<dbReference type="InParanoid" id="B5Y5N2"/>
<protein>
    <recommendedName>
        <fullName evidence="1">Integrase catalytic domain-containing protein</fullName>
    </recommendedName>
</protein>
<evidence type="ECO:0000313" key="3">
    <source>
        <dbReference type="Proteomes" id="UP000000759"/>
    </source>
</evidence>
<dbReference type="OrthoDB" id="413361at2759"/>
<organism evidence="2 3">
    <name type="scientific">Phaeodactylum tricornutum (strain CCAP 1055/1)</name>
    <dbReference type="NCBI Taxonomy" id="556484"/>
    <lineage>
        <taxon>Eukaryota</taxon>
        <taxon>Sar</taxon>
        <taxon>Stramenopiles</taxon>
        <taxon>Ochrophyta</taxon>
        <taxon>Bacillariophyta</taxon>
        <taxon>Bacillariophyceae</taxon>
        <taxon>Bacillariophycidae</taxon>
        <taxon>Naviculales</taxon>
        <taxon>Phaeodactylaceae</taxon>
        <taxon>Phaeodactylum</taxon>
    </lineage>
</organism>
<dbReference type="EMBL" id="CP001142">
    <property type="protein sequence ID" value="ACI65685.1"/>
    <property type="molecule type" value="Genomic_DNA"/>
</dbReference>
<dbReference type="PROSITE" id="PS50994">
    <property type="entry name" value="INTEGRASE"/>
    <property type="match status" value="1"/>
</dbReference>
<dbReference type="SUPFAM" id="SSF53098">
    <property type="entry name" value="Ribonuclease H-like"/>
    <property type="match status" value="1"/>
</dbReference>
<dbReference type="InterPro" id="IPR036397">
    <property type="entry name" value="RNaseH_sf"/>
</dbReference>
<name>B5Y5N2_PHATC</name>